<organism evidence="5 6">
    <name type="scientific">Denitratisoma oestradiolicum</name>
    <dbReference type="NCBI Taxonomy" id="311182"/>
    <lineage>
        <taxon>Bacteria</taxon>
        <taxon>Pseudomonadati</taxon>
        <taxon>Pseudomonadota</taxon>
        <taxon>Betaproteobacteria</taxon>
        <taxon>Nitrosomonadales</taxon>
        <taxon>Sterolibacteriaceae</taxon>
        <taxon>Denitratisoma</taxon>
    </lineage>
</organism>
<dbReference type="KEGG" id="doe:DENOEST_0755"/>
<evidence type="ECO:0000256" key="1">
    <source>
        <dbReference type="ARBA" id="ARBA00001947"/>
    </source>
</evidence>
<dbReference type="EMBL" id="LR778301">
    <property type="protein sequence ID" value="CAB1367920.1"/>
    <property type="molecule type" value="Genomic_DNA"/>
</dbReference>
<name>A0A6S6XT54_9PROT</name>
<dbReference type="GO" id="GO:0043720">
    <property type="term" value="F:3-keto-5-aminohexanoate cleavage activity"/>
    <property type="evidence" value="ECO:0007669"/>
    <property type="project" value="InterPro"/>
</dbReference>
<proteinExistence type="predicted"/>
<evidence type="ECO:0000256" key="4">
    <source>
        <dbReference type="ARBA" id="ARBA00022833"/>
    </source>
</evidence>
<keyword evidence="4" id="KW-0862">Zinc</keyword>
<dbReference type="Gene3D" id="3.20.20.70">
    <property type="entry name" value="Aldolase class I"/>
    <property type="match status" value="1"/>
</dbReference>
<dbReference type="PANTHER" id="PTHR37418:SF2">
    <property type="entry name" value="3-KETO-5-AMINOHEXANOATE CLEAVAGE ENZYME"/>
    <property type="match status" value="1"/>
</dbReference>
<evidence type="ECO:0000256" key="2">
    <source>
        <dbReference type="ARBA" id="ARBA00022679"/>
    </source>
</evidence>
<dbReference type="Pfam" id="PF05853">
    <property type="entry name" value="BKACE"/>
    <property type="match status" value="1"/>
</dbReference>
<dbReference type="Proteomes" id="UP000515733">
    <property type="component" value="Chromosome"/>
</dbReference>
<evidence type="ECO:0000256" key="3">
    <source>
        <dbReference type="ARBA" id="ARBA00022723"/>
    </source>
</evidence>
<dbReference type="AlphaFoldDB" id="A0A6S6XT54"/>
<dbReference type="GO" id="GO:0046872">
    <property type="term" value="F:metal ion binding"/>
    <property type="evidence" value="ECO:0007669"/>
    <property type="project" value="UniProtKB-KW"/>
</dbReference>
<comment type="cofactor">
    <cofactor evidence="1">
        <name>Zn(2+)</name>
        <dbReference type="ChEBI" id="CHEBI:29105"/>
    </cofactor>
</comment>
<sequence>MRMPWELEWDVEPPCTELAKPLVINVAPGQMMTMRGQNPHLAYSPREIADQVIAAHKEGATMWHVHPRHPEEGHMFFSLAERARLHIEMCDYVFAECPDIITDPGEGDMPPPDWEGMIPKFETINAERRHAPSFKDLLAADKGGSRYCEVSVVNCHTFVSGDVVVVETPRSWASAVEYFQKNGIKPELAAYNDVSLHEIKKYLIEPGLVQKPYLIDLCMGVHNTVDIHNTMEGMEHLMRYVRALPQDSVWQCIAGGRNLLPITAAAVMLGADVVRVGMEEGIYRYPHQDNIITNCAEMVRAVADIARAVGRPIATPAQAREILGLKAR</sequence>
<reference evidence="5 6" key="1">
    <citation type="submission" date="2020-03" db="EMBL/GenBank/DDBJ databases">
        <authorList>
            <consortium name="Genoscope - CEA"/>
            <person name="William W."/>
        </authorList>
    </citation>
    <scope>NUCLEOTIDE SEQUENCE [LARGE SCALE GENOMIC DNA]</scope>
    <source>
        <strain evidence="6">DSM 16959</strain>
    </source>
</reference>
<gene>
    <name evidence="5" type="ORF">DENOEST_0755</name>
</gene>
<keyword evidence="3" id="KW-0479">Metal-binding</keyword>
<keyword evidence="2" id="KW-0808">Transferase</keyword>
<evidence type="ECO:0000313" key="5">
    <source>
        <dbReference type="EMBL" id="CAB1367920.1"/>
    </source>
</evidence>
<dbReference type="InterPro" id="IPR008567">
    <property type="entry name" value="BKACE"/>
</dbReference>
<dbReference type="RefSeq" id="WP_170228134.1">
    <property type="nucleotide sequence ID" value="NZ_LR778301.1"/>
</dbReference>
<protein>
    <recommendedName>
        <fullName evidence="7">3-keto-5-aminohexanoate cleavage protein</fullName>
    </recommendedName>
</protein>
<keyword evidence="6" id="KW-1185">Reference proteome</keyword>
<evidence type="ECO:0000313" key="6">
    <source>
        <dbReference type="Proteomes" id="UP000515733"/>
    </source>
</evidence>
<evidence type="ECO:0008006" key="7">
    <source>
        <dbReference type="Google" id="ProtNLM"/>
    </source>
</evidence>
<dbReference type="PANTHER" id="PTHR37418">
    <property type="entry name" value="3-KETO-5-AMINOHEXANOATE CLEAVAGE ENZYME-RELATED"/>
    <property type="match status" value="1"/>
</dbReference>
<accession>A0A6S6XT54</accession>
<dbReference type="InterPro" id="IPR013785">
    <property type="entry name" value="Aldolase_TIM"/>
</dbReference>